<gene>
    <name evidence="1" type="ORF">KB584_06370</name>
</gene>
<reference evidence="1" key="1">
    <citation type="submission" date="2021-04" db="EMBL/GenBank/DDBJ databases">
        <title>Draft genomes of 20 S. canis strains.</title>
        <authorList>
            <person name="Pagnossin D."/>
            <person name="Weir W."/>
            <person name="Smith A."/>
            <person name="Ure R."/>
            <person name="Oravcova K."/>
        </authorList>
    </citation>
    <scope>NUCLEOTIDE SEQUENCE</scope>
    <source>
        <strain evidence="1">284</strain>
    </source>
</reference>
<proteinExistence type="predicted"/>
<organism evidence="1 2">
    <name type="scientific">Streptococcus canis</name>
    <dbReference type="NCBI Taxonomy" id="1329"/>
    <lineage>
        <taxon>Bacteria</taxon>
        <taxon>Bacillati</taxon>
        <taxon>Bacillota</taxon>
        <taxon>Bacilli</taxon>
        <taxon>Lactobacillales</taxon>
        <taxon>Streptococcaceae</taxon>
        <taxon>Streptococcus</taxon>
    </lineage>
</organism>
<dbReference type="EMBL" id="JAGQEX010000011">
    <property type="protein sequence ID" value="MDV5977087.1"/>
    <property type="molecule type" value="Genomic_DNA"/>
</dbReference>
<dbReference type="Proteomes" id="UP001186118">
    <property type="component" value="Unassembled WGS sequence"/>
</dbReference>
<protein>
    <submittedName>
        <fullName evidence="1">Uncharacterized protein</fullName>
    </submittedName>
</protein>
<evidence type="ECO:0000313" key="1">
    <source>
        <dbReference type="EMBL" id="MDV5977087.1"/>
    </source>
</evidence>
<comment type="caution">
    <text evidence="1">The sequence shown here is derived from an EMBL/GenBank/DDBJ whole genome shotgun (WGS) entry which is preliminary data.</text>
</comment>
<evidence type="ECO:0000313" key="2">
    <source>
        <dbReference type="Proteomes" id="UP001186118"/>
    </source>
</evidence>
<name>A0AAE4TSL8_STRCB</name>
<dbReference type="RefSeq" id="WP_036755881.1">
    <property type="nucleotide sequence ID" value="NZ_JAGQEX010000011.1"/>
</dbReference>
<sequence length="240" mass="28403">MGQIFKKGQVWDCYKFARNMKGKHNPNMIMEREDWEIFRDDFRGKLGEVAVKNYFDENVDLLTPAGEIDFSVSERGQWDQFDLKVEDKILSIKSVKAKSKFLMIETSRFDKFGNYAYDNENNEKITIDYYVLVRVDINPEIDKYDLDYHNITEFWKSKNGRKVNTEILGILSHSDFWNIKHIAPKGMRCNIKNLILACNEEKVDMSLGNNKTENLQKENYIINSELEMFGIEQYFKLKNK</sequence>
<accession>A0AAE4TSL8</accession>
<dbReference type="AlphaFoldDB" id="A0AAE4TSL8"/>